<dbReference type="CDD" id="cd06503">
    <property type="entry name" value="ATP-synt_Fo_b"/>
    <property type="match status" value="1"/>
</dbReference>
<keyword evidence="17" id="KW-0175">Coiled coil</keyword>
<name>A0A101KTB7_RHILI</name>
<evidence type="ECO:0000256" key="7">
    <source>
        <dbReference type="ARBA" id="ARBA00022781"/>
    </source>
</evidence>
<keyword evidence="9 15" id="KW-0406">Ion transport</keyword>
<gene>
    <name evidence="15" type="primary">atpF</name>
    <name evidence="19" type="ORF">AU467_20630</name>
</gene>
<evidence type="ECO:0000256" key="2">
    <source>
        <dbReference type="ARBA" id="ARBA00005513"/>
    </source>
</evidence>
<evidence type="ECO:0000256" key="12">
    <source>
        <dbReference type="ARBA" id="ARBA00025198"/>
    </source>
</evidence>
<dbReference type="EMBL" id="LPWA01000104">
    <property type="protein sequence ID" value="KUM26552.1"/>
    <property type="molecule type" value="Genomic_DNA"/>
</dbReference>
<comment type="similarity">
    <text evidence="2 15 16">Belongs to the ATPase B chain family.</text>
</comment>
<dbReference type="AlphaFoldDB" id="A0A101KTB7"/>
<dbReference type="InterPro" id="IPR002146">
    <property type="entry name" value="ATP_synth_b/b'su_bac/chlpt"/>
</dbReference>
<accession>A0A101KTB7</accession>
<dbReference type="OrthoDB" id="9805716at2"/>
<evidence type="ECO:0000256" key="13">
    <source>
        <dbReference type="ARBA" id="ARBA00025614"/>
    </source>
</evidence>
<reference evidence="19 20" key="1">
    <citation type="submission" date="2015-12" db="EMBL/GenBank/DDBJ databases">
        <title>Draft genome sequence of Mesorhizobium sp. UFLA 01-765, a multitolerant efficient symbiont and plant-growth promoting strain isolated from Zn-mining soil using Leucaena leucocephala as a trap plant.</title>
        <authorList>
            <person name="Rangel W.M."/>
            <person name="Thijs S."/>
            <person name="Longatti S.M."/>
            <person name="Moreira F.M."/>
            <person name="Weyens N."/>
            <person name="Vangronsveld J."/>
            <person name="Van Hamme J.D."/>
            <person name="Bottos E.M."/>
            <person name="Rineau F."/>
        </authorList>
    </citation>
    <scope>NUCLEOTIDE SEQUENCE [LARGE SCALE GENOMIC DNA]</scope>
    <source>
        <strain evidence="19 20">UFLA 01-765</strain>
    </source>
</reference>
<evidence type="ECO:0000256" key="17">
    <source>
        <dbReference type="SAM" id="Coils"/>
    </source>
</evidence>
<protein>
    <recommendedName>
        <fullName evidence="15">ATP synthase subunit b</fullName>
    </recommendedName>
    <alternativeName>
        <fullName evidence="15">ATP synthase F(0) sector subunit b</fullName>
    </alternativeName>
    <alternativeName>
        <fullName evidence="15">ATPase subunit I</fullName>
    </alternativeName>
    <alternativeName>
        <fullName evidence="15">F-type ATPase subunit b</fullName>
        <shortName evidence="15">F-ATPase subunit b</shortName>
    </alternativeName>
</protein>
<evidence type="ECO:0000256" key="9">
    <source>
        <dbReference type="ARBA" id="ARBA00023065"/>
    </source>
</evidence>
<dbReference type="GO" id="GO:0046961">
    <property type="term" value="F:proton-transporting ATPase activity, rotational mechanism"/>
    <property type="evidence" value="ECO:0007669"/>
    <property type="project" value="TreeGrafter"/>
</dbReference>
<dbReference type="GO" id="GO:0005886">
    <property type="term" value="C:plasma membrane"/>
    <property type="evidence" value="ECO:0007669"/>
    <property type="project" value="UniProtKB-SubCell"/>
</dbReference>
<evidence type="ECO:0000256" key="8">
    <source>
        <dbReference type="ARBA" id="ARBA00022989"/>
    </source>
</evidence>
<evidence type="ECO:0000256" key="18">
    <source>
        <dbReference type="SAM" id="MobiDB-lite"/>
    </source>
</evidence>
<dbReference type="GO" id="GO:0045259">
    <property type="term" value="C:proton-transporting ATP synthase complex"/>
    <property type="evidence" value="ECO:0007669"/>
    <property type="project" value="UniProtKB-KW"/>
</dbReference>
<evidence type="ECO:0000313" key="20">
    <source>
        <dbReference type="Proteomes" id="UP000053176"/>
    </source>
</evidence>
<dbReference type="GO" id="GO:0046933">
    <property type="term" value="F:proton-transporting ATP synthase activity, rotational mechanism"/>
    <property type="evidence" value="ECO:0007669"/>
    <property type="project" value="UniProtKB-UniRule"/>
</dbReference>
<comment type="caution">
    <text evidence="19">The sequence shown here is derived from an EMBL/GenBank/DDBJ whole genome shotgun (WGS) entry which is preliminary data.</text>
</comment>
<dbReference type="InterPro" id="IPR050059">
    <property type="entry name" value="ATP_synthase_B_chain"/>
</dbReference>
<organism evidence="19 20">
    <name type="scientific">Rhizobium loti</name>
    <name type="common">Mesorhizobium loti</name>
    <dbReference type="NCBI Taxonomy" id="381"/>
    <lineage>
        <taxon>Bacteria</taxon>
        <taxon>Pseudomonadati</taxon>
        <taxon>Pseudomonadota</taxon>
        <taxon>Alphaproteobacteria</taxon>
        <taxon>Hyphomicrobiales</taxon>
        <taxon>Phyllobacteriaceae</taxon>
        <taxon>Mesorhizobium</taxon>
    </lineage>
</organism>
<keyword evidence="3 15" id="KW-0813">Transport</keyword>
<evidence type="ECO:0000313" key="19">
    <source>
        <dbReference type="EMBL" id="KUM26552.1"/>
    </source>
</evidence>
<evidence type="ECO:0000256" key="6">
    <source>
        <dbReference type="ARBA" id="ARBA00022692"/>
    </source>
</evidence>
<comment type="subcellular location">
    <subcellularLocation>
        <location evidence="1">Cell inner membrane</location>
        <topology evidence="1">Single-pass membrane protein</topology>
    </subcellularLocation>
    <subcellularLocation>
        <location evidence="15">Cell membrane</location>
        <topology evidence="15">Single-pass membrane protein</topology>
    </subcellularLocation>
</comment>
<keyword evidence="7 15" id="KW-0375">Hydrogen ion transport</keyword>
<dbReference type="PANTHER" id="PTHR33445">
    <property type="entry name" value="ATP SYNTHASE SUBUNIT B', CHLOROPLASTIC"/>
    <property type="match status" value="1"/>
</dbReference>
<evidence type="ECO:0000256" key="15">
    <source>
        <dbReference type="HAMAP-Rule" id="MF_01398"/>
    </source>
</evidence>
<comment type="subunit">
    <text evidence="14 15">F-type ATPases have 2 components, F(1) - the catalytic core - and F(0) - the membrane proton channel. F(1) has five subunits: alpha(3), beta(3), gamma(1), delta(1), epsilon(1). F(0) has three main subunits: a(1), b(2) and c(10-14). The alpha and beta chains form an alternating ring which encloses part of the gamma chain. F(1) is attached to F(0) by a central stalk formed by the gamma and epsilon chains, while a peripheral stalk is formed by the delta and b chains.</text>
</comment>
<evidence type="ECO:0000256" key="11">
    <source>
        <dbReference type="ARBA" id="ARBA00023310"/>
    </source>
</evidence>
<feature type="coiled-coil region" evidence="17">
    <location>
        <begin position="90"/>
        <end position="154"/>
    </location>
</feature>
<evidence type="ECO:0000256" key="3">
    <source>
        <dbReference type="ARBA" id="ARBA00022448"/>
    </source>
</evidence>
<dbReference type="HAMAP" id="MF_01398">
    <property type="entry name" value="ATP_synth_b_bprime"/>
    <property type="match status" value="1"/>
</dbReference>
<keyword evidence="11 15" id="KW-0066">ATP synthesis</keyword>
<evidence type="ECO:0000256" key="1">
    <source>
        <dbReference type="ARBA" id="ARBA00004377"/>
    </source>
</evidence>
<keyword evidence="8 15" id="KW-1133">Transmembrane helix</keyword>
<evidence type="ECO:0000256" key="14">
    <source>
        <dbReference type="ARBA" id="ARBA00025830"/>
    </source>
</evidence>
<evidence type="ECO:0000256" key="4">
    <source>
        <dbReference type="ARBA" id="ARBA00022475"/>
    </source>
</evidence>
<proteinExistence type="inferred from homology"/>
<comment type="function">
    <text evidence="12 15">F(1)F(0) ATP synthase produces ATP from ADP in the presence of a proton or sodium gradient. F-type ATPases consist of two structural domains, F(1) containing the extramembraneous catalytic core and F(0) containing the membrane proton channel, linked together by a central stalk and a peripheral stalk. During catalysis, ATP synthesis in the catalytic domain of F(1) is coupled via a rotary mechanism of the central stalk subunits to proton translocation.</text>
</comment>
<keyword evidence="5 15" id="KW-0138">CF(0)</keyword>
<dbReference type="Pfam" id="PF00430">
    <property type="entry name" value="ATP-synt_B"/>
    <property type="match status" value="1"/>
</dbReference>
<dbReference type="NCBIfam" id="NF006612">
    <property type="entry name" value="PRK09174.1"/>
    <property type="match status" value="1"/>
</dbReference>
<comment type="function">
    <text evidence="13">Component of the F(0) channel, it forms part of the peripheral stalk, linking F(1) to F(0). The b'-subunit is a diverged and duplicated form of b found in plants and photosynthetic bacteria.</text>
</comment>
<feature type="transmembrane region" description="Helical" evidence="15">
    <location>
        <begin position="42"/>
        <end position="60"/>
    </location>
</feature>
<dbReference type="Proteomes" id="UP000053176">
    <property type="component" value="Unassembled WGS sequence"/>
</dbReference>
<evidence type="ECO:0000256" key="5">
    <source>
        <dbReference type="ARBA" id="ARBA00022547"/>
    </source>
</evidence>
<keyword evidence="4 15" id="KW-1003">Cell membrane</keyword>
<evidence type="ECO:0000256" key="10">
    <source>
        <dbReference type="ARBA" id="ARBA00023136"/>
    </source>
</evidence>
<sequence length="193" mass="20433">MFVTSAFAQESAPAAAEGETHAGTAVPAEAHETFPPFNAETFPSQILWLVITFGLFYLFLKRVVMPRVGGIIDVRNDRITQDLDHAARLKGEADAAVAAYEQELAEAKANANKIGQQASDAAKSEAESTRKKLEAELEKKLGEAEASIASIKAKAMKEVGTIAEDTTSAIVEALVGGKTDKAEISAAVKSATR</sequence>
<keyword evidence="10 15" id="KW-0472">Membrane</keyword>
<evidence type="ECO:0000256" key="16">
    <source>
        <dbReference type="RuleBase" id="RU003848"/>
    </source>
</evidence>
<feature type="region of interest" description="Disordered" evidence="18">
    <location>
        <begin position="1"/>
        <end position="22"/>
    </location>
</feature>
<keyword evidence="6 15" id="KW-0812">Transmembrane</keyword>
<dbReference type="PANTHER" id="PTHR33445:SF1">
    <property type="entry name" value="ATP SYNTHASE SUBUNIT B"/>
    <property type="match status" value="1"/>
</dbReference>